<dbReference type="OrthoDB" id="532500at2759"/>
<accession>A0A061BED6</accession>
<evidence type="ECO:0000256" key="5">
    <source>
        <dbReference type="ARBA" id="ARBA00023242"/>
    </source>
</evidence>
<evidence type="ECO:0000256" key="3">
    <source>
        <dbReference type="ARBA" id="ARBA00022478"/>
    </source>
</evidence>
<dbReference type="GO" id="GO:0005730">
    <property type="term" value="C:nucleolus"/>
    <property type="evidence" value="ECO:0007669"/>
    <property type="project" value="UniProtKB-SubCell"/>
</dbReference>
<proteinExistence type="inferred from homology"/>
<name>A0A061BED6_RHOTO</name>
<keyword evidence="5" id="KW-0539">Nucleus</keyword>
<evidence type="ECO:0000256" key="2">
    <source>
        <dbReference type="ARBA" id="ARBA00009430"/>
    </source>
</evidence>
<reference evidence="6" key="1">
    <citation type="journal article" date="2014" name="Genome Announc.">
        <title>Draft genome sequence of Rhodosporidium toruloides CECT1137, an oleaginous yeast of biotechnological interest.</title>
        <authorList>
            <person name="Morin N."/>
            <person name="Calcas X."/>
            <person name="Devillers H."/>
            <person name="Durrens P."/>
            <person name="Sherman D.J."/>
            <person name="Nicaud J.-M."/>
            <person name="Neuveglise C."/>
        </authorList>
    </citation>
    <scope>NUCLEOTIDE SEQUENCE</scope>
    <source>
        <strain evidence="6">CECT1137</strain>
    </source>
</reference>
<gene>
    <name evidence="6" type="ORF">RHTO0S_17e00782g</name>
</gene>
<evidence type="ECO:0000256" key="4">
    <source>
        <dbReference type="ARBA" id="ARBA00023163"/>
    </source>
</evidence>
<dbReference type="GO" id="GO:0000428">
    <property type="term" value="C:DNA-directed RNA polymerase complex"/>
    <property type="evidence" value="ECO:0007669"/>
    <property type="project" value="UniProtKB-KW"/>
</dbReference>
<keyword evidence="4" id="KW-0804">Transcription</keyword>
<dbReference type="Pfam" id="PF06870">
    <property type="entry name" value="RNA_pol_I_A49"/>
    <property type="match status" value="1"/>
</dbReference>
<evidence type="ECO:0000256" key="1">
    <source>
        <dbReference type="ARBA" id="ARBA00004604"/>
    </source>
</evidence>
<keyword evidence="3" id="KW-0240">DNA-directed RNA polymerase</keyword>
<dbReference type="InterPro" id="IPR009668">
    <property type="entry name" value="RNA_pol-assoc_fac_A49-like"/>
</dbReference>
<dbReference type="GO" id="GO:0006351">
    <property type="term" value="P:DNA-templated transcription"/>
    <property type="evidence" value="ECO:0007669"/>
    <property type="project" value="InterPro"/>
</dbReference>
<evidence type="ECO:0000313" key="6">
    <source>
        <dbReference type="EMBL" id="CDR48303.1"/>
    </source>
</evidence>
<sequence length="458" mass="49582">MADSAARKRQKGLQGQAIEVQLAANPANAPQPALALFPSAQPPSKTPYTLYTKSGEVTGGDGRKRQQAVLAAETDDVEFESRNQLGVDEHGEGEGYSVQYMLGVRNPRTNILTLHAAPLHTFTPTVKSLKSAPASQSAAQLIAAQRAALGSTFGTKKAIKQLRAQERNKLNETSFGVGSEVAGLKDHLTLSIQAAAGNLPSMQTIEDEANEKRPIPPYNKDAKSPGEVYDMDAVVSQAELNAVPLGDLISAPDFKARRDMLPYRRSDFISTKMRQLLPSRASAEGNVPNPSKRDRGRLRLVVHLSHLFQFRNTARPGQLIDRTKLVERLGNPSNAVVDALLERYTEKVKGGAGGEDARKVTTTMELKLLTYMLVVALRLDGWSTDVDTMANDLGMGTKRVGELFRSLGCQLIAPSAADREKLVATGRASSAAEAAKSKKATLKVPLQFPKERKGQPKR</sequence>
<dbReference type="GO" id="GO:0003677">
    <property type="term" value="F:DNA binding"/>
    <property type="evidence" value="ECO:0007669"/>
    <property type="project" value="InterPro"/>
</dbReference>
<organism evidence="6">
    <name type="scientific">Rhodotorula toruloides</name>
    <name type="common">Yeast</name>
    <name type="synonym">Rhodosporidium toruloides</name>
    <dbReference type="NCBI Taxonomy" id="5286"/>
    <lineage>
        <taxon>Eukaryota</taxon>
        <taxon>Fungi</taxon>
        <taxon>Dikarya</taxon>
        <taxon>Basidiomycota</taxon>
        <taxon>Pucciniomycotina</taxon>
        <taxon>Microbotryomycetes</taxon>
        <taxon>Sporidiobolales</taxon>
        <taxon>Sporidiobolaceae</taxon>
        <taxon>Rhodotorula</taxon>
    </lineage>
</organism>
<protein>
    <submittedName>
        <fullName evidence="6">RHTO0S17e00782g1_1</fullName>
    </submittedName>
</protein>
<dbReference type="AlphaFoldDB" id="A0A061BED6"/>
<dbReference type="EMBL" id="LK052952">
    <property type="protein sequence ID" value="CDR48303.1"/>
    <property type="molecule type" value="Genomic_DNA"/>
</dbReference>
<comment type="subcellular location">
    <subcellularLocation>
        <location evidence="1">Nucleus</location>
        <location evidence="1">Nucleolus</location>
    </subcellularLocation>
</comment>
<dbReference type="PANTHER" id="PTHR14440">
    <property type="entry name" value="DNA-DIRECTED RNA POLYMERASE I SUBUNIT RPA49"/>
    <property type="match status" value="1"/>
</dbReference>
<comment type="similarity">
    <text evidence="2">Belongs to the eukaryotic RPA49/POLR1E RNA polymerase subunit family.</text>
</comment>